<feature type="compositionally biased region" description="Polar residues" evidence="2">
    <location>
        <begin position="384"/>
        <end position="401"/>
    </location>
</feature>
<dbReference type="Gramene" id="PSR95998">
    <property type="protein sequence ID" value="PSR95998"/>
    <property type="gene ID" value="CEY00_Acc22133"/>
</dbReference>
<evidence type="ECO:0000259" key="3">
    <source>
        <dbReference type="PROSITE" id="PS50089"/>
    </source>
</evidence>
<keyword evidence="5" id="KW-1185">Reference proteome</keyword>
<evidence type="ECO:0000256" key="1">
    <source>
        <dbReference type="PROSITE-ProRule" id="PRU00175"/>
    </source>
</evidence>
<organism evidence="4 5">
    <name type="scientific">Actinidia chinensis var. chinensis</name>
    <name type="common">Chinese soft-hair kiwi</name>
    <dbReference type="NCBI Taxonomy" id="1590841"/>
    <lineage>
        <taxon>Eukaryota</taxon>
        <taxon>Viridiplantae</taxon>
        <taxon>Streptophyta</taxon>
        <taxon>Embryophyta</taxon>
        <taxon>Tracheophyta</taxon>
        <taxon>Spermatophyta</taxon>
        <taxon>Magnoliopsida</taxon>
        <taxon>eudicotyledons</taxon>
        <taxon>Gunneridae</taxon>
        <taxon>Pentapetalae</taxon>
        <taxon>asterids</taxon>
        <taxon>Ericales</taxon>
        <taxon>Actinidiaceae</taxon>
        <taxon>Actinidia</taxon>
    </lineage>
</organism>
<dbReference type="AlphaFoldDB" id="A0A2R6PSH5"/>
<keyword evidence="1" id="KW-0479">Metal-binding</keyword>
<accession>A0A2R6PSH5</accession>
<dbReference type="OMA" id="NNDEACA"/>
<keyword evidence="1" id="KW-0862">Zinc</keyword>
<reference evidence="4 5" key="1">
    <citation type="submission" date="2017-07" db="EMBL/GenBank/DDBJ databases">
        <title>An improved, manually edited Actinidia chinensis var. chinensis (kiwifruit) genome highlights the challenges associated with draft genomes and gene prediction in plants.</title>
        <authorList>
            <person name="Pilkington S."/>
            <person name="Crowhurst R."/>
            <person name="Hilario E."/>
            <person name="Nardozza S."/>
            <person name="Fraser L."/>
            <person name="Peng Y."/>
            <person name="Gunaseelan K."/>
            <person name="Simpson R."/>
            <person name="Tahir J."/>
            <person name="Deroles S."/>
            <person name="Templeton K."/>
            <person name="Luo Z."/>
            <person name="Davy M."/>
            <person name="Cheng C."/>
            <person name="Mcneilage M."/>
            <person name="Scaglione D."/>
            <person name="Liu Y."/>
            <person name="Zhang Q."/>
            <person name="Datson P."/>
            <person name="De Silva N."/>
            <person name="Gardiner S."/>
            <person name="Bassett H."/>
            <person name="Chagne D."/>
            <person name="Mccallum J."/>
            <person name="Dzierzon H."/>
            <person name="Deng C."/>
            <person name="Wang Y.-Y."/>
            <person name="Barron N."/>
            <person name="Manako K."/>
            <person name="Bowen J."/>
            <person name="Foster T."/>
            <person name="Erridge Z."/>
            <person name="Tiffin H."/>
            <person name="Waite C."/>
            <person name="Davies K."/>
            <person name="Grierson E."/>
            <person name="Laing W."/>
            <person name="Kirk R."/>
            <person name="Chen X."/>
            <person name="Wood M."/>
            <person name="Montefiori M."/>
            <person name="Brummell D."/>
            <person name="Schwinn K."/>
            <person name="Catanach A."/>
            <person name="Fullerton C."/>
            <person name="Li D."/>
            <person name="Meiyalaghan S."/>
            <person name="Nieuwenhuizen N."/>
            <person name="Read N."/>
            <person name="Prakash R."/>
            <person name="Hunter D."/>
            <person name="Zhang H."/>
            <person name="Mckenzie M."/>
            <person name="Knabel M."/>
            <person name="Harris A."/>
            <person name="Allan A."/>
            <person name="Chen A."/>
            <person name="Janssen B."/>
            <person name="Plunkett B."/>
            <person name="Dwamena C."/>
            <person name="Voogd C."/>
            <person name="Leif D."/>
            <person name="Lafferty D."/>
            <person name="Souleyre E."/>
            <person name="Varkonyi-Gasic E."/>
            <person name="Gambi F."/>
            <person name="Hanley J."/>
            <person name="Yao J.-L."/>
            <person name="Cheung J."/>
            <person name="David K."/>
            <person name="Warren B."/>
            <person name="Marsh K."/>
            <person name="Snowden K."/>
            <person name="Lin-Wang K."/>
            <person name="Brian L."/>
            <person name="Martinez-Sanchez M."/>
            <person name="Wang M."/>
            <person name="Ileperuma N."/>
            <person name="Macnee N."/>
            <person name="Campin R."/>
            <person name="Mcatee P."/>
            <person name="Drummond R."/>
            <person name="Espley R."/>
            <person name="Ireland H."/>
            <person name="Wu R."/>
            <person name="Atkinson R."/>
            <person name="Karunairetnam S."/>
            <person name="Bulley S."/>
            <person name="Chunkath S."/>
            <person name="Hanley Z."/>
            <person name="Storey R."/>
            <person name="Thrimawithana A."/>
            <person name="Thomson S."/>
            <person name="David C."/>
            <person name="Testolin R."/>
        </authorList>
    </citation>
    <scope>NUCLEOTIDE SEQUENCE [LARGE SCALE GENOMIC DNA]</scope>
    <source>
        <strain evidence="5">cv. Red5</strain>
        <tissue evidence="4">Young leaf</tissue>
    </source>
</reference>
<feature type="region of interest" description="Disordered" evidence="2">
    <location>
        <begin position="599"/>
        <end position="619"/>
    </location>
</feature>
<dbReference type="SUPFAM" id="SSF57850">
    <property type="entry name" value="RING/U-box"/>
    <property type="match status" value="1"/>
</dbReference>
<dbReference type="Proteomes" id="UP000241394">
    <property type="component" value="Chromosome LG23"/>
</dbReference>
<name>A0A2R6PSH5_ACTCC</name>
<proteinExistence type="predicted"/>
<keyword evidence="1" id="KW-0863">Zinc-finger</keyword>
<dbReference type="PANTHER" id="PTHR31150:SF19">
    <property type="entry name" value="RING-TYPE DOMAIN-CONTAINING PROTEIN"/>
    <property type="match status" value="1"/>
</dbReference>
<comment type="caution">
    <text evidence="4">The sequence shown here is derived from an EMBL/GenBank/DDBJ whole genome shotgun (WGS) entry which is preliminary data.</text>
</comment>
<dbReference type="GO" id="GO:0008270">
    <property type="term" value="F:zinc ion binding"/>
    <property type="evidence" value="ECO:0007669"/>
    <property type="project" value="UniProtKB-KW"/>
</dbReference>
<dbReference type="InterPro" id="IPR001841">
    <property type="entry name" value="Znf_RING"/>
</dbReference>
<dbReference type="EMBL" id="NKQK01000023">
    <property type="protein sequence ID" value="PSR95998.1"/>
    <property type="molecule type" value="Genomic_DNA"/>
</dbReference>
<dbReference type="PROSITE" id="PS50089">
    <property type="entry name" value="ZF_RING_2"/>
    <property type="match status" value="1"/>
</dbReference>
<dbReference type="InParanoid" id="A0A2R6PSH5"/>
<reference evidence="5" key="2">
    <citation type="journal article" date="2018" name="BMC Genomics">
        <title>A manually annotated Actinidia chinensis var. chinensis (kiwifruit) genome highlights the challenges associated with draft genomes and gene prediction in plants.</title>
        <authorList>
            <person name="Pilkington S.M."/>
            <person name="Crowhurst R."/>
            <person name="Hilario E."/>
            <person name="Nardozza S."/>
            <person name="Fraser L."/>
            <person name="Peng Y."/>
            <person name="Gunaseelan K."/>
            <person name="Simpson R."/>
            <person name="Tahir J."/>
            <person name="Deroles S.C."/>
            <person name="Templeton K."/>
            <person name="Luo Z."/>
            <person name="Davy M."/>
            <person name="Cheng C."/>
            <person name="McNeilage M."/>
            <person name="Scaglione D."/>
            <person name="Liu Y."/>
            <person name="Zhang Q."/>
            <person name="Datson P."/>
            <person name="De Silva N."/>
            <person name="Gardiner S.E."/>
            <person name="Bassett H."/>
            <person name="Chagne D."/>
            <person name="McCallum J."/>
            <person name="Dzierzon H."/>
            <person name="Deng C."/>
            <person name="Wang Y.Y."/>
            <person name="Barron L."/>
            <person name="Manako K."/>
            <person name="Bowen J."/>
            <person name="Foster T.M."/>
            <person name="Erridge Z.A."/>
            <person name="Tiffin H."/>
            <person name="Waite C.N."/>
            <person name="Davies K.M."/>
            <person name="Grierson E.P."/>
            <person name="Laing W.A."/>
            <person name="Kirk R."/>
            <person name="Chen X."/>
            <person name="Wood M."/>
            <person name="Montefiori M."/>
            <person name="Brummell D.A."/>
            <person name="Schwinn K.E."/>
            <person name="Catanach A."/>
            <person name="Fullerton C."/>
            <person name="Li D."/>
            <person name="Meiyalaghan S."/>
            <person name="Nieuwenhuizen N."/>
            <person name="Read N."/>
            <person name="Prakash R."/>
            <person name="Hunter D."/>
            <person name="Zhang H."/>
            <person name="McKenzie M."/>
            <person name="Knabel M."/>
            <person name="Harris A."/>
            <person name="Allan A.C."/>
            <person name="Gleave A."/>
            <person name="Chen A."/>
            <person name="Janssen B.J."/>
            <person name="Plunkett B."/>
            <person name="Ampomah-Dwamena C."/>
            <person name="Voogd C."/>
            <person name="Leif D."/>
            <person name="Lafferty D."/>
            <person name="Souleyre E.J.F."/>
            <person name="Varkonyi-Gasic E."/>
            <person name="Gambi F."/>
            <person name="Hanley J."/>
            <person name="Yao J.L."/>
            <person name="Cheung J."/>
            <person name="David K.M."/>
            <person name="Warren B."/>
            <person name="Marsh K."/>
            <person name="Snowden K.C."/>
            <person name="Lin-Wang K."/>
            <person name="Brian L."/>
            <person name="Martinez-Sanchez M."/>
            <person name="Wang M."/>
            <person name="Ileperuma N."/>
            <person name="Macnee N."/>
            <person name="Campin R."/>
            <person name="McAtee P."/>
            <person name="Drummond R.S.M."/>
            <person name="Espley R.V."/>
            <person name="Ireland H.S."/>
            <person name="Wu R."/>
            <person name="Atkinson R.G."/>
            <person name="Karunairetnam S."/>
            <person name="Bulley S."/>
            <person name="Chunkath S."/>
            <person name="Hanley Z."/>
            <person name="Storey R."/>
            <person name="Thrimawithana A.H."/>
            <person name="Thomson S."/>
            <person name="David C."/>
            <person name="Testolin R."/>
            <person name="Huang H."/>
            <person name="Hellens R.P."/>
            <person name="Schaffer R.J."/>
        </authorList>
    </citation>
    <scope>NUCLEOTIDE SEQUENCE [LARGE SCALE GENOMIC DNA]</scope>
    <source>
        <strain evidence="5">cv. Red5</strain>
    </source>
</reference>
<gene>
    <name evidence="4" type="ORF">CEY00_Acc22133</name>
</gene>
<evidence type="ECO:0000313" key="5">
    <source>
        <dbReference type="Proteomes" id="UP000241394"/>
    </source>
</evidence>
<sequence>MGDNLDNGANPHAFTSLLQDNVEFTLTNRQSDATESTGIFHDGSIARADPMSFPYMPSQMAPFPWKNMQGTYQPYRHNIPETCGNLMIDLNKLHNLQKKTIDPNSVNIASNIPCMYGQDLQHQEWNLQRVSCNVDKTLTGDNVTNYPAHFNSFQNPEINRNFPLIRDYTHGGYEMTRQGGETYNSNIYRPQIKTFVGLGGRTTYDIQNIEGIGIGNNDEACAAQLGCPNILDGSFLSLGIGCNTDAEPKSHHSSREITCERDGDVSSQLYTSCVRPATGSSLNLGHNFVGGFSSFQNNVGGFTSPRTYLGGLNSSNNHIGVTSGLNSGLNSRQIHILQKPQADMRHHFPTSSSRNLGILGGRDAKYANLDPYKGIMGELAASSRPCSTSSTGLHDSRQTGASGLASESVKLSWTTSQPTSDQLQRCLMETVHNFVPENSMVSSFRRFKGSSAKQEHSGQLFSANDGNMPHVAAGGLFPKRGGFQVSKVGTPQAARSGLLPQRLGFQLNEHRAAQAARHGLLPKSTGIQVTNSHVAYATECGTHPEEIDVQMESCSQEGLHMQFSKDLTRPTSTADQAISTAKGWGFSVASDVLGGPSLKRSAIRPPSAAPRVQRRKITPQPYIHPSVPFPYTVPAALIPIPDPVNHIKWKGIYGGRKWKIPPQIHGPDTASLKVVHDFDGLAQPIGRKCFLCKRDLSFTPEGPVHQPTMPPAVAVLPCGHTFHDHCLQLITPEDQSKNPPCIPCAIGDI</sequence>
<evidence type="ECO:0000313" key="4">
    <source>
        <dbReference type="EMBL" id="PSR95998.1"/>
    </source>
</evidence>
<feature type="region of interest" description="Disordered" evidence="2">
    <location>
        <begin position="383"/>
        <end position="413"/>
    </location>
</feature>
<evidence type="ECO:0000256" key="2">
    <source>
        <dbReference type="SAM" id="MobiDB-lite"/>
    </source>
</evidence>
<dbReference type="OrthoDB" id="1887047at2759"/>
<protein>
    <submittedName>
        <fullName evidence="4">Mediator of RNA polymerase II transcription subunit 1 like</fullName>
    </submittedName>
</protein>
<feature type="domain" description="RING-type" evidence="3">
    <location>
        <begin position="689"/>
        <end position="744"/>
    </location>
</feature>
<dbReference type="PANTHER" id="PTHR31150">
    <property type="entry name" value="EXPRESSED PROTEIN"/>
    <property type="match status" value="1"/>
</dbReference>